<proteinExistence type="predicted"/>
<dbReference type="Proteomes" id="UP000317078">
    <property type="component" value="Unassembled WGS sequence"/>
</dbReference>
<dbReference type="GO" id="GO:0016831">
    <property type="term" value="F:carboxy-lyase activity"/>
    <property type="evidence" value="ECO:0007669"/>
    <property type="project" value="InterPro"/>
</dbReference>
<keyword evidence="1" id="KW-0456">Lyase</keyword>
<dbReference type="Gene3D" id="3.20.20.140">
    <property type="entry name" value="Metal-dependent hydrolases"/>
    <property type="match status" value="1"/>
</dbReference>
<comment type="caution">
    <text evidence="3">The sequence shown here is derived from an EMBL/GenBank/DDBJ whole genome shotgun (WGS) entry which is preliminary data.</text>
</comment>
<dbReference type="GO" id="GO:0016787">
    <property type="term" value="F:hydrolase activity"/>
    <property type="evidence" value="ECO:0007669"/>
    <property type="project" value="UniProtKB-KW"/>
</dbReference>
<dbReference type="PANTHER" id="PTHR21240">
    <property type="entry name" value="2-AMINO-3-CARBOXYLMUCONATE-6-SEMIALDEHYDE DECARBOXYLASE"/>
    <property type="match status" value="1"/>
</dbReference>
<accession>A0A502GIF2</accession>
<keyword evidence="4" id="KW-1185">Reference proteome</keyword>
<dbReference type="GO" id="GO:0019748">
    <property type="term" value="P:secondary metabolic process"/>
    <property type="evidence" value="ECO:0007669"/>
    <property type="project" value="TreeGrafter"/>
</dbReference>
<dbReference type="InterPro" id="IPR032466">
    <property type="entry name" value="Metal_Hydrolase"/>
</dbReference>
<feature type="domain" description="Amidohydrolase-related" evidence="2">
    <location>
        <begin position="7"/>
        <end position="243"/>
    </location>
</feature>
<dbReference type="Pfam" id="PF04909">
    <property type="entry name" value="Amidohydro_2"/>
    <property type="match status" value="1"/>
</dbReference>
<dbReference type="InterPro" id="IPR032465">
    <property type="entry name" value="ACMSD"/>
</dbReference>
<evidence type="ECO:0000313" key="3">
    <source>
        <dbReference type="EMBL" id="TPG61348.1"/>
    </source>
</evidence>
<evidence type="ECO:0000313" key="4">
    <source>
        <dbReference type="Proteomes" id="UP000317078"/>
    </source>
</evidence>
<evidence type="ECO:0000259" key="2">
    <source>
        <dbReference type="Pfam" id="PF04909"/>
    </source>
</evidence>
<organism evidence="3 4">
    <name type="scientific">Muricoccus nepalensis</name>
    <dbReference type="NCBI Taxonomy" id="1854500"/>
    <lineage>
        <taxon>Bacteria</taxon>
        <taxon>Pseudomonadati</taxon>
        <taxon>Pseudomonadota</taxon>
        <taxon>Alphaproteobacteria</taxon>
        <taxon>Acetobacterales</taxon>
        <taxon>Roseomonadaceae</taxon>
        <taxon>Muricoccus</taxon>
    </lineage>
</organism>
<evidence type="ECO:0000256" key="1">
    <source>
        <dbReference type="ARBA" id="ARBA00023239"/>
    </source>
</evidence>
<reference evidence="3 4" key="1">
    <citation type="journal article" date="2019" name="Environ. Microbiol.">
        <title>Species interactions and distinct microbial communities in high Arctic permafrost affected cryosols are associated with the CH4 and CO2 gas fluxes.</title>
        <authorList>
            <person name="Altshuler I."/>
            <person name="Hamel J."/>
            <person name="Turney S."/>
            <person name="Magnuson E."/>
            <person name="Levesque R."/>
            <person name="Greer C."/>
            <person name="Whyte L.G."/>
        </authorList>
    </citation>
    <scope>NUCLEOTIDE SEQUENCE [LARGE SCALE GENOMIC DNA]</scope>
    <source>
        <strain evidence="3 4">S9.3B</strain>
    </source>
</reference>
<gene>
    <name evidence="3" type="ORF">EAH89_02015</name>
</gene>
<dbReference type="EMBL" id="RCZP01000001">
    <property type="protein sequence ID" value="TPG61348.1"/>
    <property type="molecule type" value="Genomic_DNA"/>
</dbReference>
<protein>
    <submittedName>
        <fullName evidence="3">Amidohydrolase</fullName>
    </submittedName>
</protein>
<dbReference type="InterPro" id="IPR006680">
    <property type="entry name" value="Amidohydro-rel"/>
</dbReference>
<dbReference type="AlphaFoldDB" id="A0A502GIF2"/>
<dbReference type="PANTHER" id="PTHR21240:SF28">
    <property type="entry name" value="ISO-OROTATE DECARBOXYLASE (EUROFUNG)"/>
    <property type="match status" value="1"/>
</dbReference>
<dbReference type="GO" id="GO:0005737">
    <property type="term" value="C:cytoplasm"/>
    <property type="evidence" value="ECO:0007669"/>
    <property type="project" value="TreeGrafter"/>
</dbReference>
<dbReference type="OrthoDB" id="1407586at2"/>
<keyword evidence="3" id="KW-0378">Hydrolase</keyword>
<dbReference type="SUPFAM" id="SSF51556">
    <property type="entry name" value="Metallo-dependent hydrolases"/>
    <property type="match status" value="1"/>
</dbReference>
<sequence length="265" mass="28948">MGAGGVVDAHCHAGPADGLTDPWNTDAPLEDYLRRARAAGIARTVVFPAFDSDYRVANARLAGIVRRHAPRLIGFAFVHCRRDKGRIGDMVAEAVREHGFRGIKVHGYEAMLTREACEAARAFRIPVLFDVVGRAEVMDMIAPQYPDVDFIVPHLGSFVDDWRAQQRVVDQIARHPNVYADTSGVRRFDYVVQAIRRAGPGKVIFGSDGPWLHPGLELHKVKLLGLPPAAEAQVLGGTIRRLLARHRGGAGRRVPPGSSYGEALA</sequence>
<name>A0A502GIF2_9PROT</name>